<protein>
    <submittedName>
        <fullName evidence="10">Sugar ABC transporter permease</fullName>
    </submittedName>
</protein>
<evidence type="ECO:0000256" key="8">
    <source>
        <dbReference type="SAM" id="MobiDB-lite"/>
    </source>
</evidence>
<sequence>MPAWQAGTPATHDREPGATMTTTAVAPSRHRTPGAVRRLVRRNLTAYGFLCGALICFAFFSWYPMVREILLSFQKTNFVGPPEWVGLDNFRTVTEDSAFAAAWYNTAAFTLLALVIGYAVPFVLAIVLNELRHAKAYLRFVVYLPVMLPPAVAVLLFKWFYDPGPGLFNQILALAHLPGLSWLDSTSTALVSLVIVSTWMNLGTGTLIYLAALQSIPSELYEAAELDGAGLFKRVWHVTIPQTKLILLVMLLLQIVATMQVFIEPYLLTGGGPENATVTVAYLMYQYAFSFGNFGGGGALGLMLMIVLMVFSAIYLRVSRDDKI</sequence>
<evidence type="ECO:0000256" key="5">
    <source>
        <dbReference type="ARBA" id="ARBA00022989"/>
    </source>
</evidence>
<dbReference type="InterPro" id="IPR000515">
    <property type="entry name" value="MetI-like"/>
</dbReference>
<evidence type="ECO:0000256" key="2">
    <source>
        <dbReference type="ARBA" id="ARBA00022448"/>
    </source>
</evidence>
<dbReference type="InterPro" id="IPR051393">
    <property type="entry name" value="ABC_transporter_permease"/>
</dbReference>
<evidence type="ECO:0000259" key="9">
    <source>
        <dbReference type="PROSITE" id="PS50928"/>
    </source>
</evidence>
<dbReference type="InterPro" id="IPR035906">
    <property type="entry name" value="MetI-like_sf"/>
</dbReference>
<dbReference type="CDD" id="cd06261">
    <property type="entry name" value="TM_PBP2"/>
    <property type="match status" value="1"/>
</dbReference>
<keyword evidence="2 7" id="KW-0813">Transport</keyword>
<feature type="transmembrane region" description="Helical" evidence="7">
    <location>
        <begin position="140"/>
        <end position="161"/>
    </location>
</feature>
<dbReference type="AlphaFoldDB" id="A0A917QPR1"/>
<evidence type="ECO:0000256" key="6">
    <source>
        <dbReference type="ARBA" id="ARBA00023136"/>
    </source>
</evidence>
<dbReference type="PROSITE" id="PS50928">
    <property type="entry name" value="ABC_TM1"/>
    <property type="match status" value="1"/>
</dbReference>
<dbReference type="EMBL" id="BMNT01000001">
    <property type="protein sequence ID" value="GGK62674.1"/>
    <property type="molecule type" value="Genomic_DNA"/>
</dbReference>
<reference evidence="10" key="1">
    <citation type="journal article" date="2014" name="Int. J. Syst. Evol. Microbiol.">
        <title>Complete genome sequence of Corynebacterium casei LMG S-19264T (=DSM 44701T), isolated from a smear-ripened cheese.</title>
        <authorList>
            <consortium name="US DOE Joint Genome Institute (JGI-PGF)"/>
            <person name="Walter F."/>
            <person name="Albersmeier A."/>
            <person name="Kalinowski J."/>
            <person name="Ruckert C."/>
        </authorList>
    </citation>
    <scope>NUCLEOTIDE SEQUENCE</scope>
    <source>
        <strain evidence="10">JCM 13064</strain>
    </source>
</reference>
<dbReference type="SUPFAM" id="SSF161098">
    <property type="entry name" value="MetI-like"/>
    <property type="match status" value="1"/>
</dbReference>
<evidence type="ECO:0000313" key="11">
    <source>
        <dbReference type="Proteomes" id="UP000645217"/>
    </source>
</evidence>
<name>A0A917QPR1_9ACTN</name>
<evidence type="ECO:0000313" key="10">
    <source>
        <dbReference type="EMBL" id="GGK62674.1"/>
    </source>
</evidence>
<reference evidence="10" key="2">
    <citation type="submission" date="2020-09" db="EMBL/GenBank/DDBJ databases">
        <authorList>
            <person name="Sun Q."/>
            <person name="Ohkuma M."/>
        </authorList>
    </citation>
    <scope>NUCLEOTIDE SEQUENCE</scope>
    <source>
        <strain evidence="10">JCM 13064</strain>
    </source>
</reference>
<comment type="caution">
    <text evidence="10">The sequence shown here is derived from an EMBL/GenBank/DDBJ whole genome shotgun (WGS) entry which is preliminary data.</text>
</comment>
<accession>A0A917QPR1</accession>
<dbReference type="Proteomes" id="UP000645217">
    <property type="component" value="Unassembled WGS sequence"/>
</dbReference>
<keyword evidence="6 7" id="KW-0472">Membrane</keyword>
<dbReference type="Gene3D" id="1.10.3720.10">
    <property type="entry name" value="MetI-like"/>
    <property type="match status" value="1"/>
</dbReference>
<keyword evidence="3" id="KW-1003">Cell membrane</keyword>
<feature type="transmembrane region" description="Helical" evidence="7">
    <location>
        <begin position="189"/>
        <end position="212"/>
    </location>
</feature>
<keyword evidence="4 7" id="KW-0812">Transmembrane</keyword>
<dbReference type="GO" id="GO:0055085">
    <property type="term" value="P:transmembrane transport"/>
    <property type="evidence" value="ECO:0007669"/>
    <property type="project" value="InterPro"/>
</dbReference>
<dbReference type="Pfam" id="PF00528">
    <property type="entry name" value="BPD_transp_1"/>
    <property type="match status" value="1"/>
</dbReference>
<gene>
    <name evidence="10" type="ORF">GCM10007964_02210</name>
</gene>
<organism evidence="10 11">
    <name type="scientific">Sphaerisporangium melleum</name>
    <dbReference type="NCBI Taxonomy" id="321316"/>
    <lineage>
        <taxon>Bacteria</taxon>
        <taxon>Bacillati</taxon>
        <taxon>Actinomycetota</taxon>
        <taxon>Actinomycetes</taxon>
        <taxon>Streptosporangiales</taxon>
        <taxon>Streptosporangiaceae</taxon>
        <taxon>Sphaerisporangium</taxon>
    </lineage>
</organism>
<proteinExistence type="inferred from homology"/>
<keyword evidence="5 7" id="KW-1133">Transmembrane helix</keyword>
<feature type="transmembrane region" description="Helical" evidence="7">
    <location>
        <begin position="245"/>
        <end position="263"/>
    </location>
</feature>
<comment type="subcellular location">
    <subcellularLocation>
        <location evidence="1 7">Cell membrane</location>
        <topology evidence="1 7">Multi-pass membrane protein</topology>
    </subcellularLocation>
</comment>
<dbReference type="PANTHER" id="PTHR30193:SF41">
    <property type="entry name" value="DIACETYLCHITOBIOSE UPTAKE SYSTEM PERMEASE PROTEIN NGCF"/>
    <property type="match status" value="1"/>
</dbReference>
<evidence type="ECO:0000256" key="7">
    <source>
        <dbReference type="RuleBase" id="RU363032"/>
    </source>
</evidence>
<comment type="similarity">
    <text evidence="7">Belongs to the binding-protein-dependent transport system permease family.</text>
</comment>
<feature type="transmembrane region" description="Helical" evidence="7">
    <location>
        <begin position="107"/>
        <end position="128"/>
    </location>
</feature>
<dbReference type="GO" id="GO:0005886">
    <property type="term" value="C:plasma membrane"/>
    <property type="evidence" value="ECO:0007669"/>
    <property type="project" value="UniProtKB-SubCell"/>
</dbReference>
<keyword evidence="11" id="KW-1185">Reference proteome</keyword>
<evidence type="ECO:0000256" key="4">
    <source>
        <dbReference type="ARBA" id="ARBA00022692"/>
    </source>
</evidence>
<feature type="region of interest" description="Disordered" evidence="8">
    <location>
        <begin position="1"/>
        <end position="30"/>
    </location>
</feature>
<feature type="transmembrane region" description="Helical" evidence="7">
    <location>
        <begin position="294"/>
        <end position="316"/>
    </location>
</feature>
<dbReference type="PANTHER" id="PTHR30193">
    <property type="entry name" value="ABC TRANSPORTER PERMEASE PROTEIN"/>
    <property type="match status" value="1"/>
</dbReference>
<evidence type="ECO:0000256" key="3">
    <source>
        <dbReference type="ARBA" id="ARBA00022475"/>
    </source>
</evidence>
<feature type="transmembrane region" description="Helical" evidence="7">
    <location>
        <begin position="44"/>
        <end position="63"/>
    </location>
</feature>
<evidence type="ECO:0000256" key="1">
    <source>
        <dbReference type="ARBA" id="ARBA00004651"/>
    </source>
</evidence>
<feature type="domain" description="ABC transmembrane type-1" evidence="9">
    <location>
        <begin position="103"/>
        <end position="315"/>
    </location>
</feature>